<evidence type="ECO:0000259" key="1">
    <source>
        <dbReference type="Pfam" id="PF12682"/>
    </source>
</evidence>
<feature type="domain" description="Flavodoxin-like" evidence="1">
    <location>
        <begin position="4"/>
        <end position="38"/>
    </location>
</feature>
<reference evidence="2 3" key="1">
    <citation type="submission" date="2016-11" db="EMBL/GenBank/DDBJ databases">
        <authorList>
            <person name="Jaros S."/>
            <person name="Januszkiewicz K."/>
            <person name="Wedrychowicz H."/>
        </authorList>
    </citation>
    <scope>NUCLEOTIDE SEQUENCE [LARGE SCALE GENOMIC DNA]</scope>
    <source>
        <strain evidence="2 3">DSM 17459</strain>
    </source>
</reference>
<dbReference type="SUPFAM" id="SSF52218">
    <property type="entry name" value="Flavoproteins"/>
    <property type="match status" value="1"/>
</dbReference>
<keyword evidence="3" id="KW-1185">Reference proteome</keyword>
<dbReference type="OrthoDB" id="9806505at2"/>
<dbReference type="AlphaFoldDB" id="A0A1M4UQH3"/>
<evidence type="ECO:0000313" key="3">
    <source>
        <dbReference type="Proteomes" id="UP000184245"/>
    </source>
</evidence>
<dbReference type="STRING" id="1122155.SAMN02745158_00932"/>
<dbReference type="RefSeq" id="WP_103711493.1">
    <property type="nucleotide sequence ID" value="NZ_FQVI01000003.1"/>
</dbReference>
<sequence length="53" mass="5877">MSEILVAYFSATGITEKLAKKVAEAVGGGLHEIQPEIRKDNHSGSYIRRKRYG</sequence>
<dbReference type="Pfam" id="PF12682">
    <property type="entry name" value="Flavodoxin_4"/>
    <property type="match status" value="1"/>
</dbReference>
<dbReference type="InterPro" id="IPR029039">
    <property type="entry name" value="Flavoprotein-like_sf"/>
</dbReference>
<evidence type="ECO:0000313" key="2">
    <source>
        <dbReference type="EMBL" id="SHE58939.1"/>
    </source>
</evidence>
<dbReference type="EMBL" id="FQVI01000003">
    <property type="protein sequence ID" value="SHE58939.1"/>
    <property type="molecule type" value="Genomic_DNA"/>
</dbReference>
<proteinExistence type="predicted"/>
<dbReference type="InterPro" id="IPR008254">
    <property type="entry name" value="Flavodoxin/NO_synth"/>
</dbReference>
<dbReference type="Gene3D" id="3.40.50.360">
    <property type="match status" value="1"/>
</dbReference>
<dbReference type="GO" id="GO:0010181">
    <property type="term" value="F:FMN binding"/>
    <property type="evidence" value="ECO:0007669"/>
    <property type="project" value="InterPro"/>
</dbReference>
<name>A0A1M4UQH3_9CLOT</name>
<accession>A0A1M4UQH3</accession>
<dbReference type="GO" id="GO:0016651">
    <property type="term" value="F:oxidoreductase activity, acting on NAD(P)H"/>
    <property type="evidence" value="ECO:0007669"/>
    <property type="project" value="UniProtKB-ARBA"/>
</dbReference>
<organism evidence="2 3">
    <name type="scientific">Lactonifactor longoviformis DSM 17459</name>
    <dbReference type="NCBI Taxonomy" id="1122155"/>
    <lineage>
        <taxon>Bacteria</taxon>
        <taxon>Bacillati</taxon>
        <taxon>Bacillota</taxon>
        <taxon>Clostridia</taxon>
        <taxon>Eubacteriales</taxon>
        <taxon>Clostridiaceae</taxon>
        <taxon>Lactonifactor</taxon>
    </lineage>
</organism>
<gene>
    <name evidence="2" type="ORF">SAMN02745158_00932</name>
</gene>
<protein>
    <submittedName>
        <fullName evidence="2">Flavodoxin</fullName>
    </submittedName>
</protein>
<dbReference type="Proteomes" id="UP000184245">
    <property type="component" value="Unassembled WGS sequence"/>
</dbReference>